<feature type="active site" evidence="1">
    <location>
        <position position="316"/>
    </location>
</feature>
<evidence type="ECO:0000256" key="1">
    <source>
        <dbReference type="PIRSR" id="PIRSR000443-1"/>
    </source>
</evidence>
<sequence>MGIFPAPKFKRFTLERFQLESGVVFPQVNLAYRISGTPSSQPPIVTCTAFSQSYYDLAYLRGAKLALDPKKDWIIHTELLGNGRSSSPSNTPPPFKGVNFPAVTIRDNVNLQSALLNYLNVNRIRAVVGASMGGQQAIQWAVSYPDRVEKAVVIAGSCRATWHVRLFLNSLATCIRSDPAFQEGNYTEPPLLGLSRMSEAWAPWAFSPEFYSLQVYQRYPDTQANSLDEFLAKWRTRYHEKDANDLLCHFQTWANHDVSLTPGMDGCLEKALKSIKAEVLFLPIRTDAYFAVADVTAEAALIPHAQVMVLNSVYGHAAAFGRDKSDRTQLNQAIANFLHQDINPSLMG</sequence>
<protein>
    <recommendedName>
        <fullName evidence="2">AB hydrolase-1 domain-containing protein</fullName>
    </recommendedName>
</protein>
<organism evidence="3 4">
    <name type="scientific">Coleofasciculus chthonoplastes PCC 7420</name>
    <dbReference type="NCBI Taxonomy" id="118168"/>
    <lineage>
        <taxon>Bacteria</taxon>
        <taxon>Bacillati</taxon>
        <taxon>Cyanobacteriota</taxon>
        <taxon>Cyanophyceae</taxon>
        <taxon>Coleofasciculales</taxon>
        <taxon>Coleofasciculaceae</taxon>
        <taxon>Coleofasciculus</taxon>
    </lineage>
</organism>
<dbReference type="SUPFAM" id="SSF53474">
    <property type="entry name" value="alpha/beta-Hydrolases"/>
    <property type="match status" value="1"/>
</dbReference>
<feature type="active site" evidence="1">
    <location>
        <position position="287"/>
    </location>
</feature>
<evidence type="ECO:0000313" key="3">
    <source>
        <dbReference type="EMBL" id="EDX75293.1"/>
    </source>
</evidence>
<dbReference type="PIRSF" id="PIRSF000443">
    <property type="entry name" value="Homoser_Ac_trans"/>
    <property type="match status" value="1"/>
</dbReference>
<dbReference type="InterPro" id="IPR029058">
    <property type="entry name" value="AB_hydrolase_fold"/>
</dbReference>
<dbReference type="RefSeq" id="WP_006101571.1">
    <property type="nucleotide sequence ID" value="NZ_DS989850.1"/>
</dbReference>
<evidence type="ECO:0000259" key="2">
    <source>
        <dbReference type="Pfam" id="PF00561"/>
    </source>
</evidence>
<dbReference type="AlphaFoldDB" id="B4VSQ1"/>
<evidence type="ECO:0000313" key="4">
    <source>
        <dbReference type="Proteomes" id="UP000003835"/>
    </source>
</evidence>
<dbReference type="HOGENOM" id="CLU_028760_1_2_3"/>
<proteinExistence type="predicted"/>
<dbReference type="Pfam" id="PF00561">
    <property type="entry name" value="Abhydrolase_1"/>
    <property type="match status" value="1"/>
</dbReference>
<feature type="domain" description="AB hydrolase-1" evidence="2">
    <location>
        <begin position="77"/>
        <end position="159"/>
    </location>
</feature>
<dbReference type="Gene3D" id="3.40.50.1820">
    <property type="entry name" value="alpha/beta hydrolase"/>
    <property type="match status" value="1"/>
</dbReference>
<dbReference type="STRING" id="118168.MC7420_2297"/>
<dbReference type="EMBL" id="DS989850">
    <property type="protein sequence ID" value="EDX75293.1"/>
    <property type="molecule type" value="Genomic_DNA"/>
</dbReference>
<dbReference type="eggNOG" id="COG2021">
    <property type="taxonomic scope" value="Bacteria"/>
</dbReference>
<dbReference type="GO" id="GO:0016747">
    <property type="term" value="F:acyltransferase activity, transferring groups other than amino-acyl groups"/>
    <property type="evidence" value="ECO:0007669"/>
    <property type="project" value="InterPro"/>
</dbReference>
<feature type="active site" description="Nucleophile" evidence="1">
    <location>
        <position position="131"/>
    </location>
</feature>
<dbReference type="Proteomes" id="UP000003835">
    <property type="component" value="Unassembled WGS sequence"/>
</dbReference>
<reference evidence="3 4" key="1">
    <citation type="submission" date="2008-07" db="EMBL/GenBank/DDBJ databases">
        <authorList>
            <person name="Tandeau de Marsac N."/>
            <person name="Ferriera S."/>
            <person name="Johnson J."/>
            <person name="Kravitz S."/>
            <person name="Beeson K."/>
            <person name="Sutton G."/>
            <person name="Rogers Y.-H."/>
            <person name="Friedman R."/>
            <person name="Frazier M."/>
            <person name="Venter J.C."/>
        </authorList>
    </citation>
    <scope>NUCLEOTIDE SEQUENCE [LARGE SCALE GENOMIC DNA]</scope>
    <source>
        <strain evidence="3 4">PCC 7420</strain>
    </source>
</reference>
<dbReference type="PANTHER" id="PTHR32268">
    <property type="entry name" value="HOMOSERINE O-ACETYLTRANSFERASE"/>
    <property type="match status" value="1"/>
</dbReference>
<dbReference type="InterPro" id="IPR008220">
    <property type="entry name" value="HAT_MetX-like"/>
</dbReference>
<dbReference type="PANTHER" id="PTHR32268:SF15">
    <property type="entry name" value="HOMOSERINE ACETYLTRANSFERASE FAMILY PROTEIN (AFU_ORTHOLOGUE AFUA_1G15350)"/>
    <property type="match status" value="1"/>
</dbReference>
<name>B4VSQ1_9CYAN</name>
<dbReference type="InterPro" id="IPR000073">
    <property type="entry name" value="AB_hydrolase_1"/>
</dbReference>
<dbReference type="OrthoDB" id="9800754at2"/>
<keyword evidence="4" id="KW-1185">Reference proteome</keyword>
<accession>B4VSQ1</accession>
<gene>
    <name evidence="3" type="ORF">MC7420_2297</name>
</gene>